<evidence type="ECO:0000313" key="2">
    <source>
        <dbReference type="Proteomes" id="UP000616151"/>
    </source>
</evidence>
<comment type="caution">
    <text evidence="1">The sequence shown here is derived from an EMBL/GenBank/DDBJ whole genome shotgun (WGS) entry which is preliminary data.</text>
</comment>
<keyword evidence="2" id="KW-1185">Reference proteome</keyword>
<organism evidence="1 2">
    <name type="scientific">Taklimakanibacter albus</name>
    <dbReference type="NCBI Taxonomy" id="2800327"/>
    <lineage>
        <taxon>Bacteria</taxon>
        <taxon>Pseudomonadati</taxon>
        <taxon>Pseudomonadota</taxon>
        <taxon>Alphaproteobacteria</taxon>
        <taxon>Hyphomicrobiales</taxon>
        <taxon>Aestuariivirgaceae</taxon>
        <taxon>Taklimakanibacter</taxon>
    </lineage>
</organism>
<dbReference type="Proteomes" id="UP000616151">
    <property type="component" value="Unassembled WGS sequence"/>
</dbReference>
<sequence length="97" mass="10429">MTFTTTFRVLPVAVLVLFGTSVAGAASKSDPKSALPSADVNSCMNSCWMTYASCSSSYTYTDCTDPYNQCVAYCRGYYDASRNAKPMPGPKPPESKP</sequence>
<evidence type="ECO:0000313" key="1">
    <source>
        <dbReference type="EMBL" id="MBK1865975.1"/>
    </source>
</evidence>
<protein>
    <submittedName>
        <fullName evidence="1">Uncharacterized protein</fullName>
    </submittedName>
</protein>
<dbReference type="EMBL" id="JAENHL010000006">
    <property type="protein sequence ID" value="MBK1865975.1"/>
    <property type="molecule type" value="Genomic_DNA"/>
</dbReference>
<reference evidence="1" key="1">
    <citation type="submission" date="2021-01" db="EMBL/GenBank/DDBJ databases">
        <authorList>
            <person name="Sun Q."/>
        </authorList>
    </citation>
    <scope>NUCLEOTIDE SEQUENCE</scope>
    <source>
        <strain evidence="1">YIM B02566</strain>
    </source>
</reference>
<name>A0ACC5R063_9HYPH</name>
<accession>A0ACC5R063</accession>
<proteinExistence type="predicted"/>
<gene>
    <name evidence="1" type="ORF">JHL16_06390</name>
</gene>